<dbReference type="RefSeq" id="WP_165276595.1">
    <property type="nucleotide sequence ID" value="NZ_JAUZQE010000012.1"/>
</dbReference>
<gene>
    <name evidence="3" type="ORF">Q8947_07095</name>
</gene>
<dbReference type="PANTHER" id="PTHR42928">
    <property type="entry name" value="TRICARBOXYLATE-BINDING PROTEIN"/>
    <property type="match status" value="1"/>
</dbReference>
<evidence type="ECO:0000313" key="3">
    <source>
        <dbReference type="EMBL" id="MDR4125750.1"/>
    </source>
</evidence>
<dbReference type="InterPro" id="IPR042100">
    <property type="entry name" value="Bug_dom1"/>
</dbReference>
<comment type="caution">
    <text evidence="3">The sequence shown here is derived from an EMBL/GenBank/DDBJ whole genome shotgun (WGS) entry which is preliminary data.</text>
</comment>
<name>A0ABU1D5N3_9BURK</name>
<dbReference type="PANTHER" id="PTHR42928:SF5">
    <property type="entry name" value="BLR1237 PROTEIN"/>
    <property type="match status" value="1"/>
</dbReference>
<dbReference type="Gene3D" id="3.40.190.150">
    <property type="entry name" value="Bordetella uptake gene, domain 1"/>
    <property type="match status" value="1"/>
</dbReference>
<accession>A0ABU1D5N3</accession>
<sequence>MKRIFKLGQLAALTMALGFAQTANAAWPDDRVIEVYVGYAAGGTTDMMARTIAPFIAKHLGGKAQLAVINKTGASGELAVGHVQAARPDGYTIGIVNLPGYFFLPMYRKTQYDPEKIQLLGRVVSDPSVMVTRQENEHLSTLEKVNAELKKSPESVSAGHNGLGTNGHLAMKQYEQVAGIQFNAIPYKGTAEQRLALAGGHLDIGFVAASEVQNIANEARPMRLIAQFTRERIASLPDLPTTFESGFNVEMTAERGFAMPKGAPAEIVERLQNAIKAAMADPEYIKAASADAPFLSFLPGDEWEKRIVADREIYKELAKEMEQ</sequence>
<organism evidence="3 4">
    <name type="scientific">Yanghanlia caeni</name>
    <dbReference type="NCBI Taxonomy" id="3064283"/>
    <lineage>
        <taxon>Bacteria</taxon>
        <taxon>Pseudomonadati</taxon>
        <taxon>Pseudomonadota</taxon>
        <taxon>Betaproteobacteria</taxon>
        <taxon>Burkholderiales</taxon>
        <taxon>Alcaligenaceae</taxon>
        <taxon>Yanghanlia</taxon>
    </lineage>
</organism>
<evidence type="ECO:0000256" key="1">
    <source>
        <dbReference type="ARBA" id="ARBA00006987"/>
    </source>
</evidence>
<reference evidence="3 4" key="1">
    <citation type="submission" date="2023-08" db="EMBL/GenBank/DDBJ databases">
        <title>Alcaligenaceae gen. nov., a novel taxon isolated from the sludge of Yixing Pesticide Factory.</title>
        <authorList>
            <person name="Ruan L."/>
        </authorList>
    </citation>
    <scope>NUCLEOTIDE SEQUENCE [LARGE SCALE GENOMIC DNA]</scope>
    <source>
        <strain evidence="3 4">LG-2</strain>
    </source>
</reference>
<dbReference type="Proteomes" id="UP001232156">
    <property type="component" value="Unassembled WGS sequence"/>
</dbReference>
<dbReference type="Pfam" id="PF03401">
    <property type="entry name" value="TctC"/>
    <property type="match status" value="1"/>
</dbReference>
<feature type="signal peptide" evidence="2">
    <location>
        <begin position="1"/>
        <end position="25"/>
    </location>
</feature>
<dbReference type="Gene3D" id="3.40.190.10">
    <property type="entry name" value="Periplasmic binding protein-like II"/>
    <property type="match status" value="1"/>
</dbReference>
<keyword evidence="4" id="KW-1185">Reference proteome</keyword>
<feature type="chain" id="PRO_5045174047" evidence="2">
    <location>
        <begin position="26"/>
        <end position="323"/>
    </location>
</feature>
<comment type="similarity">
    <text evidence="1">Belongs to the UPF0065 (bug) family.</text>
</comment>
<dbReference type="PIRSF" id="PIRSF017082">
    <property type="entry name" value="YflP"/>
    <property type="match status" value="1"/>
</dbReference>
<proteinExistence type="inferred from homology"/>
<dbReference type="CDD" id="cd07012">
    <property type="entry name" value="PBP2_Bug_TTT"/>
    <property type="match status" value="1"/>
</dbReference>
<evidence type="ECO:0000313" key="4">
    <source>
        <dbReference type="Proteomes" id="UP001232156"/>
    </source>
</evidence>
<dbReference type="EMBL" id="JAUZQE010000012">
    <property type="protein sequence ID" value="MDR4125750.1"/>
    <property type="molecule type" value="Genomic_DNA"/>
</dbReference>
<protein>
    <submittedName>
        <fullName evidence="3">Tripartite tricarboxylate transporter substrate binding protein</fullName>
    </submittedName>
</protein>
<dbReference type="InterPro" id="IPR005064">
    <property type="entry name" value="BUG"/>
</dbReference>
<dbReference type="SUPFAM" id="SSF53850">
    <property type="entry name" value="Periplasmic binding protein-like II"/>
    <property type="match status" value="1"/>
</dbReference>
<evidence type="ECO:0000256" key="2">
    <source>
        <dbReference type="SAM" id="SignalP"/>
    </source>
</evidence>
<keyword evidence="2" id="KW-0732">Signal</keyword>